<name>A0A9N9FF11_FUNMO</name>
<reference evidence="1" key="1">
    <citation type="submission" date="2021-06" db="EMBL/GenBank/DDBJ databases">
        <authorList>
            <person name="Kallberg Y."/>
            <person name="Tangrot J."/>
            <person name="Rosling A."/>
        </authorList>
    </citation>
    <scope>NUCLEOTIDE SEQUENCE</scope>
    <source>
        <strain evidence="1">87-6 pot B 2015</strain>
    </source>
</reference>
<organism evidence="1 2">
    <name type="scientific">Funneliformis mosseae</name>
    <name type="common">Endomycorrhizal fungus</name>
    <name type="synonym">Glomus mosseae</name>
    <dbReference type="NCBI Taxonomy" id="27381"/>
    <lineage>
        <taxon>Eukaryota</taxon>
        <taxon>Fungi</taxon>
        <taxon>Fungi incertae sedis</taxon>
        <taxon>Mucoromycota</taxon>
        <taxon>Glomeromycotina</taxon>
        <taxon>Glomeromycetes</taxon>
        <taxon>Glomerales</taxon>
        <taxon>Glomeraceae</taxon>
        <taxon>Funneliformis</taxon>
    </lineage>
</organism>
<gene>
    <name evidence="1" type="ORF">FMOSSE_LOCUS5514</name>
</gene>
<dbReference type="Proteomes" id="UP000789375">
    <property type="component" value="Unassembled WGS sequence"/>
</dbReference>
<keyword evidence="2" id="KW-1185">Reference proteome</keyword>
<dbReference type="AlphaFoldDB" id="A0A9N9FF11"/>
<evidence type="ECO:0000313" key="2">
    <source>
        <dbReference type="Proteomes" id="UP000789375"/>
    </source>
</evidence>
<dbReference type="EMBL" id="CAJVPP010001053">
    <property type="protein sequence ID" value="CAG8531111.1"/>
    <property type="molecule type" value="Genomic_DNA"/>
</dbReference>
<sequence>MIEKELQQNQVKFLDSNTSSIETDSEVLVEKIDDINEDNTFITFEYWEQELNE</sequence>
<protein>
    <submittedName>
        <fullName evidence="1">6478_t:CDS:1</fullName>
    </submittedName>
</protein>
<evidence type="ECO:0000313" key="1">
    <source>
        <dbReference type="EMBL" id="CAG8531111.1"/>
    </source>
</evidence>
<comment type="caution">
    <text evidence="1">The sequence shown here is derived from an EMBL/GenBank/DDBJ whole genome shotgun (WGS) entry which is preliminary data.</text>
</comment>
<accession>A0A9N9FF11</accession>
<proteinExistence type="predicted"/>